<dbReference type="InterPro" id="IPR048975">
    <property type="entry name" value="WHD_APAF1"/>
</dbReference>
<dbReference type="GO" id="GO:0008233">
    <property type="term" value="F:peptidase activity"/>
    <property type="evidence" value="ECO:0007669"/>
    <property type="project" value="UniProtKB-KW"/>
</dbReference>
<feature type="repeat" description="WD" evidence="4">
    <location>
        <begin position="795"/>
        <end position="836"/>
    </location>
</feature>
<dbReference type="PROSITE" id="PS50082">
    <property type="entry name" value="WD_REPEATS_2"/>
    <property type="match status" value="8"/>
</dbReference>
<dbReference type="SMART" id="SM00114">
    <property type="entry name" value="CARD"/>
    <property type="match status" value="1"/>
</dbReference>
<dbReference type="GO" id="GO:0043531">
    <property type="term" value="F:ADP binding"/>
    <property type="evidence" value="ECO:0007669"/>
    <property type="project" value="InterPro"/>
</dbReference>
<evidence type="ECO:0000256" key="4">
    <source>
        <dbReference type="PROSITE-ProRule" id="PRU00221"/>
    </source>
</evidence>
<feature type="region of interest" description="Disordered" evidence="5">
    <location>
        <begin position="1316"/>
        <end position="1349"/>
    </location>
</feature>
<keyword evidence="8" id="KW-0645">Protease</keyword>
<dbReference type="InterPro" id="IPR019775">
    <property type="entry name" value="WD40_repeat_CS"/>
</dbReference>
<dbReference type="InterPro" id="IPR027417">
    <property type="entry name" value="P-loop_NTPase"/>
</dbReference>
<dbReference type="Gene3D" id="1.25.40.370">
    <property type="match status" value="1"/>
</dbReference>
<sequence>MDERTRSGLLQHRTHLVRDVKPVLLFDHLVSDGVLTDAEEEQLRAQVARQVQASELLKLLLNKDNYAVISFYNALVKENYIDLAALLQDFLPIPMSPSEEPDHHIKSGSSAFEMMLREGGVPQRPVVFVERTKQLGAVREALLGLRGAPGWVVLHGMAGCGKSVIAAEAVRDPKLVKECFPGGVFWVCVGQVDKPTLLIKLQNLCQRLQPERERLDLHNLEQAKDTLRLILTRHHPRCLLLLDDVWDSRVVKAFDVHSRVLLTSRDSSVTDLATGAKHRVFMDQGLSEEQCLQVLAQWVGREIKDLPEEAAGIVAECRGSPLVVTLIGALLKDFPSRWSYYLKQLQKKQFKRIRKPSSYDYDALDEAMEISVSALQVELQDHYNDLVVFQKDTKISSKVLSVLWDMDVVEVEDTMKVLVDKSLAFQQEDADTFTYSLHDLQHDFLVEKNHAVLQARCFVRLCHIRTAATGGAMKMYKMRCDVRRMELLRHLSECHAKATVIIQDDAVHLQKRHAKLVDRYFVHSGKNFSSLPDDGYVHFFLATHMAEAGQKRELCELLFSLEWVEAKLRVVGCAHLINDYLQHEELITNSSQERSMWKDFLAFLSVNGHHFTPTRLPDVLQLALCQPDSSAVCAQARARLARGHPPNTVYLDWLNKACVAVSQRLVVRAHAGAVYHAAFSRSGEYVASCAGDGYLKKWNSRTGEELMATYAHDEPVLCCAFAPNGRVIATGSADHTVKLWNAQSGRLLGPHRAHDGEVQHCTFAHAFHKPLLATCSQDSSIKLWEWKEQGKGSALLGHSGPVRCCCFSPDDQRLVSCSVDCTLKVWSVKLRQEERSVDVRECVDSEDGATKEGERSLALRSCAWSPDGRRIVAVAENIVFVFNALTVACENVLRTHAHCTILAVAFAPDSLHCAVGLSSYSLEMWNVKSCRKTADYRGHVGWVHGVAFSADGSWLLSASEDHTVSLWQVNGEESAAGVYLKRDTHTLFREDGSLRIAAPDINNCLRVVDETGQVVSVSDPLPSRVRCCCLSGDGRIVAMGCESGIMQIVDTESGNILHVLEGHTKCVRQCQFLMDGHVLLSCSDDATLRMWRWREGGGQCSVLDEHTEDVKCFCLLSQSLLLSCSFDGTTRLWDLNELSLVRTFCGQEPHAAILSCQVMPSLGLFVVTCTDKTAQVWQLDGGAMPLHVLQGHTDCVRSCGFSPDGKILATGDDEGFVMLWSVESGQKWSCQPTARHHAWVTQVSFVREGRILLSAADNIKFWDVESGRVLQTFYPRGSLLKRVHTSPDGNRLVTVDSIGLLYMLSLLPLAPTASTGPVPPAKANNHVQKEPPRLDYANFKQAEVPGSEN</sequence>
<keyword evidence="1 4" id="KW-0853">WD repeat</keyword>
<dbReference type="Pfam" id="PF21296">
    <property type="entry name" value="WHD_APAF1"/>
    <property type="match status" value="1"/>
</dbReference>
<feature type="domain" description="CARD" evidence="6">
    <location>
        <begin position="1"/>
        <end position="90"/>
    </location>
</feature>
<evidence type="ECO:0000313" key="7">
    <source>
        <dbReference type="Proteomes" id="UP001318040"/>
    </source>
</evidence>
<dbReference type="GO" id="GO:0042981">
    <property type="term" value="P:regulation of apoptotic process"/>
    <property type="evidence" value="ECO:0007669"/>
    <property type="project" value="InterPro"/>
</dbReference>
<feature type="repeat" description="WD" evidence="4">
    <location>
        <begin position="1060"/>
        <end position="1091"/>
    </location>
</feature>
<keyword evidence="8" id="KW-0378">Hydrolase</keyword>
<dbReference type="KEGG" id="pmrn:116943734"/>
<dbReference type="SUPFAM" id="SSF52540">
    <property type="entry name" value="P-loop containing nucleoside triphosphate hydrolases"/>
    <property type="match status" value="1"/>
</dbReference>
<dbReference type="Gene3D" id="1.10.8.430">
    <property type="entry name" value="Helical domain of apoptotic protease-activating factors"/>
    <property type="match status" value="1"/>
</dbReference>
<dbReference type="FunFam" id="1.10.8.430:FF:000001">
    <property type="entry name" value="Apoptotic protease-activating factor 1"/>
    <property type="match status" value="1"/>
</dbReference>
<dbReference type="Gene3D" id="1.10.533.10">
    <property type="entry name" value="Death Domain, Fas"/>
    <property type="match status" value="1"/>
</dbReference>
<dbReference type="Proteomes" id="UP001318040">
    <property type="component" value="Chromosome 19"/>
</dbReference>
<feature type="repeat" description="WD" evidence="4">
    <location>
        <begin position="936"/>
        <end position="977"/>
    </location>
</feature>
<accession>A0AAJ7T7E3</accession>
<dbReference type="GO" id="GO:0005829">
    <property type="term" value="C:cytosol"/>
    <property type="evidence" value="ECO:0007669"/>
    <property type="project" value="UniProtKB-ARBA"/>
</dbReference>
<dbReference type="SUPFAM" id="SSF47986">
    <property type="entry name" value="DEATH domain"/>
    <property type="match status" value="1"/>
</dbReference>
<dbReference type="PROSITE" id="PS00678">
    <property type="entry name" value="WD_REPEATS_1"/>
    <property type="match status" value="2"/>
</dbReference>
<dbReference type="InterPro" id="IPR036388">
    <property type="entry name" value="WH-like_DNA-bd_sf"/>
</dbReference>
<evidence type="ECO:0000256" key="3">
    <source>
        <dbReference type="ARBA" id="ARBA00022737"/>
    </source>
</evidence>
<dbReference type="SUPFAM" id="SSF50978">
    <property type="entry name" value="WD40 repeat-like"/>
    <property type="match status" value="3"/>
</dbReference>
<feature type="repeat" description="WD" evidence="4">
    <location>
        <begin position="751"/>
        <end position="785"/>
    </location>
</feature>
<evidence type="ECO:0000256" key="2">
    <source>
        <dbReference type="ARBA" id="ARBA00022703"/>
    </source>
</evidence>
<dbReference type="PRINTS" id="PR00364">
    <property type="entry name" value="DISEASERSIST"/>
</dbReference>
<gene>
    <name evidence="8" type="primary">APAF1</name>
</gene>
<dbReference type="InterPro" id="IPR001315">
    <property type="entry name" value="CARD"/>
</dbReference>
<dbReference type="PANTHER" id="PTHR22845:SF5">
    <property type="entry name" value="APOPTOTIC PROTEASE-ACTIVATING FACTOR 1"/>
    <property type="match status" value="1"/>
</dbReference>
<proteinExistence type="predicted"/>
<dbReference type="Pfam" id="PF00931">
    <property type="entry name" value="NB-ARC"/>
    <property type="match status" value="1"/>
</dbReference>
<feature type="repeat" description="WD" evidence="4">
    <location>
        <begin position="1189"/>
        <end position="1226"/>
    </location>
</feature>
<name>A0AAJ7T7E3_PETMA</name>
<dbReference type="GO" id="GO:0006915">
    <property type="term" value="P:apoptotic process"/>
    <property type="evidence" value="ECO:0007669"/>
    <property type="project" value="UniProtKB-KW"/>
</dbReference>
<dbReference type="Pfam" id="PF00400">
    <property type="entry name" value="WD40"/>
    <property type="match status" value="8"/>
</dbReference>
<feature type="repeat" description="WD" evidence="4">
    <location>
        <begin position="709"/>
        <end position="750"/>
    </location>
</feature>
<evidence type="ECO:0000313" key="8">
    <source>
        <dbReference type="RefSeq" id="XP_032812741.1"/>
    </source>
</evidence>
<dbReference type="PRINTS" id="PR00320">
    <property type="entry name" value="GPROTEINBRPT"/>
</dbReference>
<dbReference type="PANTHER" id="PTHR22845">
    <property type="entry name" value="APOPTOTIC PROTEASE-ACTIVATING FACTOR 1"/>
    <property type="match status" value="1"/>
</dbReference>
<dbReference type="InterPro" id="IPR015943">
    <property type="entry name" value="WD40/YVTN_repeat-like_dom_sf"/>
</dbReference>
<dbReference type="PROSITE" id="PS50294">
    <property type="entry name" value="WD_REPEATS_REGION"/>
    <property type="match status" value="6"/>
</dbReference>
<feature type="repeat" description="WD" evidence="4">
    <location>
        <begin position="667"/>
        <end position="708"/>
    </location>
</feature>
<dbReference type="GO" id="GO:0006508">
    <property type="term" value="P:proteolysis"/>
    <property type="evidence" value="ECO:0007669"/>
    <property type="project" value="UniProtKB-KW"/>
</dbReference>
<dbReference type="PROSITE" id="PS50209">
    <property type="entry name" value="CARD"/>
    <property type="match status" value="1"/>
</dbReference>
<dbReference type="InterPro" id="IPR036322">
    <property type="entry name" value="WD40_repeat_dom_sf"/>
</dbReference>
<organism evidence="7 8">
    <name type="scientific">Petromyzon marinus</name>
    <name type="common">Sea lamprey</name>
    <dbReference type="NCBI Taxonomy" id="7757"/>
    <lineage>
        <taxon>Eukaryota</taxon>
        <taxon>Metazoa</taxon>
        <taxon>Chordata</taxon>
        <taxon>Craniata</taxon>
        <taxon>Vertebrata</taxon>
        <taxon>Cyclostomata</taxon>
        <taxon>Hyperoartia</taxon>
        <taxon>Petromyzontiformes</taxon>
        <taxon>Petromyzontidae</taxon>
        <taxon>Petromyzon</taxon>
    </lineage>
</organism>
<dbReference type="CDD" id="cd00200">
    <property type="entry name" value="WD40"/>
    <property type="match status" value="2"/>
</dbReference>
<evidence type="ECO:0000256" key="1">
    <source>
        <dbReference type="ARBA" id="ARBA00022574"/>
    </source>
</evidence>
<keyword evidence="3" id="KW-0677">Repeat</keyword>
<evidence type="ECO:0000259" key="6">
    <source>
        <dbReference type="PROSITE" id="PS50209"/>
    </source>
</evidence>
<dbReference type="InterPro" id="IPR041452">
    <property type="entry name" value="APAF1_C"/>
</dbReference>
<keyword evidence="7" id="KW-1185">Reference proteome</keyword>
<reference evidence="8" key="1">
    <citation type="submission" date="2025-08" db="UniProtKB">
        <authorList>
            <consortium name="RefSeq"/>
        </authorList>
    </citation>
    <scope>IDENTIFICATION</scope>
    <source>
        <tissue evidence="8">Sperm</tissue>
    </source>
</reference>
<dbReference type="Pfam" id="PF17908">
    <property type="entry name" value="APAF1_C"/>
    <property type="match status" value="1"/>
</dbReference>
<dbReference type="InterPro" id="IPR001680">
    <property type="entry name" value="WD40_rpt"/>
</dbReference>
<dbReference type="InterPro" id="IPR020472">
    <property type="entry name" value="WD40_PAC1"/>
</dbReference>
<feature type="repeat" description="WD" evidence="4">
    <location>
        <begin position="1103"/>
        <end position="1143"/>
    </location>
</feature>
<dbReference type="InterPro" id="IPR011029">
    <property type="entry name" value="DEATH-like_dom_sf"/>
</dbReference>
<dbReference type="Pfam" id="PF00619">
    <property type="entry name" value="CARD"/>
    <property type="match status" value="1"/>
</dbReference>
<dbReference type="SMART" id="SM00320">
    <property type="entry name" value="WD40"/>
    <property type="match status" value="14"/>
</dbReference>
<keyword evidence="2" id="KW-0053">Apoptosis</keyword>
<dbReference type="CTD" id="317"/>
<evidence type="ECO:0000256" key="5">
    <source>
        <dbReference type="SAM" id="MobiDB-lite"/>
    </source>
</evidence>
<dbReference type="InterPro" id="IPR042197">
    <property type="entry name" value="Apaf_helical"/>
</dbReference>
<dbReference type="InterPro" id="IPR002182">
    <property type="entry name" value="NB-ARC"/>
</dbReference>
<dbReference type="Gene3D" id="2.130.10.10">
    <property type="entry name" value="YVTN repeat-like/Quinoprotein amine dehydrogenase"/>
    <property type="match status" value="2"/>
</dbReference>
<protein>
    <submittedName>
        <fullName evidence="8">Apoptotic protease-activating factor 1 isoform X1</fullName>
    </submittedName>
</protein>
<dbReference type="Gene3D" id="3.40.50.300">
    <property type="entry name" value="P-loop containing nucleotide triphosphate hydrolases"/>
    <property type="match status" value="1"/>
</dbReference>
<dbReference type="Gene3D" id="1.10.10.10">
    <property type="entry name" value="Winged helix-like DNA-binding domain superfamily/Winged helix DNA-binding domain"/>
    <property type="match status" value="1"/>
</dbReference>
<dbReference type="RefSeq" id="XP_032812741.1">
    <property type="nucleotide sequence ID" value="XM_032956850.1"/>
</dbReference>